<organism evidence="1 2">
    <name type="scientific">Winogradskya humida</name>
    <dbReference type="NCBI Taxonomy" id="113566"/>
    <lineage>
        <taxon>Bacteria</taxon>
        <taxon>Bacillati</taxon>
        <taxon>Actinomycetota</taxon>
        <taxon>Actinomycetes</taxon>
        <taxon>Micromonosporales</taxon>
        <taxon>Micromonosporaceae</taxon>
        <taxon>Winogradskya</taxon>
    </lineage>
</organism>
<keyword evidence="2" id="KW-1185">Reference proteome</keyword>
<dbReference type="RefSeq" id="WP_203840346.1">
    <property type="nucleotide sequence ID" value="NZ_BAAATV010000009.1"/>
</dbReference>
<name>A0ABQ3ZXP6_9ACTN</name>
<gene>
    <name evidence="1" type="ORF">Ahu01nite_063940</name>
</gene>
<dbReference type="Proteomes" id="UP000603200">
    <property type="component" value="Unassembled WGS sequence"/>
</dbReference>
<dbReference type="EMBL" id="BOMN01000088">
    <property type="protein sequence ID" value="GIE23292.1"/>
    <property type="molecule type" value="Genomic_DNA"/>
</dbReference>
<reference evidence="1 2" key="1">
    <citation type="submission" date="2021-01" db="EMBL/GenBank/DDBJ databases">
        <title>Whole genome shotgun sequence of Actinoplanes humidus NBRC 14915.</title>
        <authorList>
            <person name="Komaki H."/>
            <person name="Tamura T."/>
        </authorList>
    </citation>
    <scope>NUCLEOTIDE SEQUENCE [LARGE SCALE GENOMIC DNA]</scope>
    <source>
        <strain evidence="1 2">NBRC 14915</strain>
    </source>
</reference>
<sequence length="75" mass="8216">MRLPRRLAELAVAAWDREELGGIGDESREEYDVRDDAAELALIGPAISERGVWDGEEVVVELDVVQVAAALRAAR</sequence>
<evidence type="ECO:0000313" key="1">
    <source>
        <dbReference type="EMBL" id="GIE23292.1"/>
    </source>
</evidence>
<proteinExistence type="predicted"/>
<accession>A0ABQ3ZXP6</accession>
<comment type="caution">
    <text evidence="1">The sequence shown here is derived from an EMBL/GenBank/DDBJ whole genome shotgun (WGS) entry which is preliminary data.</text>
</comment>
<protein>
    <submittedName>
        <fullName evidence="1">Uncharacterized protein</fullName>
    </submittedName>
</protein>
<evidence type="ECO:0000313" key="2">
    <source>
        <dbReference type="Proteomes" id="UP000603200"/>
    </source>
</evidence>